<dbReference type="RefSeq" id="XP_026295147.1">
    <property type="nucleotide sequence ID" value="XM_026439362.1"/>
</dbReference>
<dbReference type="Proteomes" id="UP000005203">
    <property type="component" value="Linkage group LG3"/>
</dbReference>
<dbReference type="GO" id="GO:0000786">
    <property type="term" value="C:nucleosome"/>
    <property type="evidence" value="ECO:0007669"/>
    <property type="project" value="InterPro"/>
</dbReference>
<dbReference type="SUPFAM" id="SSF46785">
    <property type="entry name" value="Winged helix' DNA-binding domain"/>
    <property type="match status" value="1"/>
</dbReference>
<dbReference type="EnsemblMetazoa" id="XM_026439362">
    <property type="protein sequence ID" value="XP_026295147"/>
    <property type="gene ID" value="LOC113218616"/>
</dbReference>
<accession>A0A8B8GU03</accession>
<organism evidence="3">
    <name type="scientific">Apis mellifera</name>
    <name type="common">Honeybee</name>
    <dbReference type="NCBI Taxonomy" id="7460"/>
    <lineage>
        <taxon>Eukaryota</taxon>
        <taxon>Metazoa</taxon>
        <taxon>Ecdysozoa</taxon>
        <taxon>Arthropoda</taxon>
        <taxon>Hexapoda</taxon>
        <taxon>Insecta</taxon>
        <taxon>Pterygota</taxon>
        <taxon>Neoptera</taxon>
        <taxon>Endopterygota</taxon>
        <taxon>Hymenoptera</taxon>
        <taxon>Apocrita</taxon>
        <taxon>Aculeata</taxon>
        <taxon>Apoidea</taxon>
        <taxon>Anthophila</taxon>
        <taxon>Apidae</taxon>
        <taxon>Apis</taxon>
    </lineage>
</organism>
<dbReference type="GO" id="GO:0003677">
    <property type="term" value="F:DNA binding"/>
    <property type="evidence" value="ECO:0007669"/>
    <property type="project" value="InterPro"/>
</dbReference>
<dbReference type="AlphaFoldDB" id="A0A7M7KYY4"/>
<keyword evidence="4" id="KW-1185">Reference proteome</keyword>
<evidence type="ECO:0000256" key="1">
    <source>
        <dbReference type="SAM" id="MobiDB-lite"/>
    </source>
</evidence>
<accession>A0A7M7KYY4</accession>
<dbReference type="KEGG" id="ame:113218616"/>
<evidence type="ECO:0000313" key="3">
    <source>
        <dbReference type="EnsemblMetazoa" id="XP_026295147"/>
    </source>
</evidence>
<feature type="domain" description="H15" evidence="2">
    <location>
        <begin position="26"/>
        <end position="82"/>
    </location>
</feature>
<protein>
    <submittedName>
        <fullName evidence="5">Uncharacterized protein LOC113218616</fullName>
    </submittedName>
</protein>
<dbReference type="Pfam" id="PF00538">
    <property type="entry name" value="Linker_histone"/>
    <property type="match status" value="1"/>
</dbReference>
<evidence type="ECO:0000313" key="4">
    <source>
        <dbReference type="Proteomes" id="UP000005203"/>
    </source>
</evidence>
<dbReference type="GO" id="GO:0006334">
    <property type="term" value="P:nucleosome assembly"/>
    <property type="evidence" value="ECO:0007669"/>
    <property type="project" value="InterPro"/>
</dbReference>
<feature type="region of interest" description="Disordered" evidence="1">
    <location>
        <begin position="119"/>
        <end position="143"/>
    </location>
</feature>
<evidence type="ECO:0000259" key="2">
    <source>
        <dbReference type="Pfam" id="PF00538"/>
    </source>
</evidence>
<reference evidence="3" key="1">
    <citation type="submission" date="2021-01" db="UniProtKB">
        <authorList>
            <consortium name="EnsemblMetazoa"/>
        </authorList>
    </citation>
    <scope>IDENTIFICATION</scope>
    <source>
        <strain evidence="3">DH4</strain>
    </source>
</reference>
<dbReference type="Gene3D" id="1.10.10.10">
    <property type="entry name" value="Winged helix-like DNA-binding domain superfamily/Winged helix DNA-binding domain"/>
    <property type="match status" value="1"/>
</dbReference>
<reference evidence="5" key="2">
    <citation type="submission" date="2025-04" db="UniProtKB">
        <authorList>
            <consortium name="RefSeq"/>
        </authorList>
    </citation>
    <scope>IDENTIFICATION</scope>
    <source>
        <strain evidence="5">DH4</strain>
        <tissue evidence="5">Whole body</tissue>
    </source>
</reference>
<dbReference type="GeneID" id="113218616"/>
<name>A0A7M7KYY4_APIME</name>
<proteinExistence type="predicted"/>
<gene>
    <name evidence="5" type="primary">LOC113218616</name>
</gene>
<evidence type="ECO:0000313" key="5">
    <source>
        <dbReference type="RefSeq" id="XP_026295147.1"/>
    </source>
</evidence>
<dbReference type="InterPro" id="IPR005818">
    <property type="entry name" value="Histone_H1/H5_H15"/>
</dbReference>
<dbReference type="InterPro" id="IPR036388">
    <property type="entry name" value="WH-like_DNA-bd_sf"/>
</dbReference>
<sequence>MSRKIRPRIGRRSGNRKGRKVLPTKIAALVVSAIQDLRETKGSTPSKIIGYISYVSEMNDDKVKRQVKAVLKRGLEYGILRKYRRQYYLPTSNELNRANRIALRFAKLPLPSAYQTKSRSVYSTLRSRRRRNSRRSEIVKSSRKPRQLVDVSSTLISPTVSLANTICNVDDL</sequence>
<dbReference type="InterPro" id="IPR036390">
    <property type="entry name" value="WH_DNA-bd_sf"/>
</dbReference>